<dbReference type="EMBL" id="ML179897">
    <property type="protein sequence ID" value="THU80511.1"/>
    <property type="molecule type" value="Genomic_DNA"/>
</dbReference>
<dbReference type="SUPFAM" id="SSF57756">
    <property type="entry name" value="Retrovirus zinc finger-like domains"/>
    <property type="match status" value="1"/>
</dbReference>
<protein>
    <recommendedName>
        <fullName evidence="4">CCHC-type domain-containing protein</fullName>
    </recommendedName>
</protein>
<feature type="compositionally biased region" description="Basic and acidic residues" evidence="3">
    <location>
        <begin position="301"/>
        <end position="334"/>
    </location>
</feature>
<feature type="compositionally biased region" description="Basic and acidic residues" evidence="3">
    <location>
        <begin position="240"/>
        <end position="272"/>
    </location>
</feature>
<feature type="compositionally biased region" description="Acidic residues" evidence="3">
    <location>
        <begin position="386"/>
        <end position="402"/>
    </location>
</feature>
<dbReference type="GO" id="GO:0006397">
    <property type="term" value="P:mRNA processing"/>
    <property type="evidence" value="ECO:0007669"/>
    <property type="project" value="UniProtKB-KW"/>
</dbReference>
<dbReference type="InterPro" id="IPR001878">
    <property type="entry name" value="Znf_CCHC"/>
</dbReference>
<dbReference type="SMART" id="SM00343">
    <property type="entry name" value="ZnF_C2HC"/>
    <property type="match status" value="1"/>
</dbReference>
<feature type="region of interest" description="Disordered" evidence="3">
    <location>
        <begin position="293"/>
        <end position="350"/>
    </location>
</feature>
<feature type="domain" description="CCHC-type" evidence="4">
    <location>
        <begin position="280"/>
        <end position="296"/>
    </location>
</feature>
<dbReference type="InterPro" id="IPR036875">
    <property type="entry name" value="Znf_CCHC_sf"/>
</dbReference>
<keyword evidence="2" id="KW-0863">Zinc-finger</keyword>
<dbReference type="OrthoDB" id="7691805at2759"/>
<organism evidence="5 6">
    <name type="scientific">Dendrothele bispora (strain CBS 962.96)</name>
    <dbReference type="NCBI Taxonomy" id="1314807"/>
    <lineage>
        <taxon>Eukaryota</taxon>
        <taxon>Fungi</taxon>
        <taxon>Dikarya</taxon>
        <taxon>Basidiomycota</taxon>
        <taxon>Agaricomycotina</taxon>
        <taxon>Agaricomycetes</taxon>
        <taxon>Agaricomycetidae</taxon>
        <taxon>Agaricales</taxon>
        <taxon>Agaricales incertae sedis</taxon>
        <taxon>Dendrothele</taxon>
    </lineage>
</organism>
<dbReference type="GO" id="GO:0003676">
    <property type="term" value="F:nucleic acid binding"/>
    <property type="evidence" value="ECO:0007669"/>
    <property type="project" value="InterPro"/>
</dbReference>
<reference evidence="5 6" key="1">
    <citation type="journal article" date="2019" name="Nat. Ecol. Evol.">
        <title>Megaphylogeny resolves global patterns of mushroom evolution.</title>
        <authorList>
            <person name="Varga T."/>
            <person name="Krizsan K."/>
            <person name="Foldi C."/>
            <person name="Dima B."/>
            <person name="Sanchez-Garcia M."/>
            <person name="Sanchez-Ramirez S."/>
            <person name="Szollosi G.J."/>
            <person name="Szarkandi J.G."/>
            <person name="Papp V."/>
            <person name="Albert L."/>
            <person name="Andreopoulos W."/>
            <person name="Angelini C."/>
            <person name="Antonin V."/>
            <person name="Barry K.W."/>
            <person name="Bougher N.L."/>
            <person name="Buchanan P."/>
            <person name="Buyck B."/>
            <person name="Bense V."/>
            <person name="Catcheside P."/>
            <person name="Chovatia M."/>
            <person name="Cooper J."/>
            <person name="Damon W."/>
            <person name="Desjardin D."/>
            <person name="Finy P."/>
            <person name="Geml J."/>
            <person name="Haridas S."/>
            <person name="Hughes K."/>
            <person name="Justo A."/>
            <person name="Karasinski D."/>
            <person name="Kautmanova I."/>
            <person name="Kiss B."/>
            <person name="Kocsube S."/>
            <person name="Kotiranta H."/>
            <person name="LaButti K.M."/>
            <person name="Lechner B.E."/>
            <person name="Liimatainen K."/>
            <person name="Lipzen A."/>
            <person name="Lukacs Z."/>
            <person name="Mihaltcheva S."/>
            <person name="Morgado L.N."/>
            <person name="Niskanen T."/>
            <person name="Noordeloos M.E."/>
            <person name="Ohm R.A."/>
            <person name="Ortiz-Santana B."/>
            <person name="Ovrebo C."/>
            <person name="Racz N."/>
            <person name="Riley R."/>
            <person name="Savchenko A."/>
            <person name="Shiryaev A."/>
            <person name="Soop K."/>
            <person name="Spirin V."/>
            <person name="Szebenyi C."/>
            <person name="Tomsovsky M."/>
            <person name="Tulloss R.E."/>
            <person name="Uehling J."/>
            <person name="Grigoriev I.V."/>
            <person name="Vagvolgyi C."/>
            <person name="Papp T."/>
            <person name="Martin F.M."/>
            <person name="Miettinen O."/>
            <person name="Hibbett D.S."/>
            <person name="Nagy L.G."/>
        </authorList>
    </citation>
    <scope>NUCLEOTIDE SEQUENCE [LARGE SCALE GENOMIC DNA]</scope>
    <source>
        <strain evidence="5 6">CBS 962.96</strain>
    </source>
</reference>
<dbReference type="AlphaFoldDB" id="A0A4S8KXE5"/>
<evidence type="ECO:0000259" key="4">
    <source>
        <dbReference type="PROSITE" id="PS50158"/>
    </source>
</evidence>
<feature type="region of interest" description="Disordered" evidence="3">
    <location>
        <begin position="370"/>
        <end position="410"/>
    </location>
</feature>
<dbReference type="GO" id="GO:0008270">
    <property type="term" value="F:zinc ion binding"/>
    <property type="evidence" value="ECO:0007669"/>
    <property type="project" value="UniProtKB-KW"/>
</dbReference>
<keyword evidence="2" id="KW-0862">Zinc</keyword>
<evidence type="ECO:0000256" key="3">
    <source>
        <dbReference type="SAM" id="MobiDB-lite"/>
    </source>
</evidence>
<gene>
    <name evidence="5" type="ORF">K435DRAFT_874303</name>
</gene>
<dbReference type="Pfam" id="PF00098">
    <property type="entry name" value="zf-CCHC"/>
    <property type="match status" value="1"/>
</dbReference>
<name>A0A4S8KXE5_DENBC</name>
<keyword evidence="6" id="KW-1185">Reference proteome</keyword>
<evidence type="ECO:0000313" key="6">
    <source>
        <dbReference type="Proteomes" id="UP000297245"/>
    </source>
</evidence>
<accession>A0A4S8KXE5</accession>
<dbReference type="Proteomes" id="UP000297245">
    <property type="component" value="Unassembled WGS sequence"/>
</dbReference>
<dbReference type="Gene3D" id="4.10.60.10">
    <property type="entry name" value="Zinc finger, CCHC-type"/>
    <property type="match status" value="1"/>
</dbReference>
<feature type="region of interest" description="Disordered" evidence="3">
    <location>
        <begin position="235"/>
        <end position="272"/>
    </location>
</feature>
<proteinExistence type="predicted"/>
<evidence type="ECO:0000256" key="1">
    <source>
        <dbReference type="ARBA" id="ARBA00022664"/>
    </source>
</evidence>
<evidence type="ECO:0000313" key="5">
    <source>
        <dbReference type="EMBL" id="THU80511.1"/>
    </source>
</evidence>
<keyword evidence="2" id="KW-0479">Metal-binding</keyword>
<sequence>MSSPYLLFDEVNPWSDVASPMMGEAEYTSKPKIFDAAVNLDKVIESRSGILGDLFVHPLQPLSTYSISQKGDYFRKLYVAYAAEIGHLVEAKFQPPEEPELGMGRGANAAYDNKDVMDDATCCRDIWLNLVRRFQVKVENDTVDLKVRWMLTTCGDRENLDEWLMKDKAIIKSILDMGGHVSRDEVCLHIISKIPKTYRDFIRLQMTSYRLAWNGSTMPMQVIYDELRRKYNSRNPKLPDWAKSKEKSAEKSSKDSGSKSDHALSTEETKKKKPDMSKIKCYGCKKLGHFRRDCPDEDEKDEKKGKKDKEKKNKEKEKSKESGKDESKSKEGSDSKSYAAGCSKSGEKESQANVVEEIKYAYVVETMFEDNDSEDESMPSLQVVSDSEDKEWDSSDDEDGDDSFFAARTPLYSPSNPLKVPSSENWDECDAPVDGRLDDVYILTMDLKFNEEPALSVLDSFLSATQTIILDTGCTQHITPNIKMFDEPPKPWNASFPVGDDRVRLKDIWYMLTFGNGKCKIRDKGGEVVGLVPESNGLYKLVDDSVDGQVNAAVERLTLNEFHWRMGHISPKAARDLVKHGFVEGIQLTSTQDDFQCKVCIYTKTTRKPVPKAADAVIHI</sequence>
<keyword evidence="1" id="KW-0507">mRNA processing</keyword>
<evidence type="ECO:0000256" key="2">
    <source>
        <dbReference type="PROSITE-ProRule" id="PRU00047"/>
    </source>
</evidence>
<dbReference type="PROSITE" id="PS50158">
    <property type="entry name" value="ZF_CCHC"/>
    <property type="match status" value="1"/>
</dbReference>